<protein>
    <submittedName>
        <fullName evidence="2">Uncharacterized protein</fullName>
    </submittedName>
</protein>
<dbReference type="EMBL" id="ML120443">
    <property type="protein sequence ID" value="RPA94055.1"/>
    <property type="molecule type" value="Genomic_DNA"/>
</dbReference>
<name>A0A3N4J796_9PEZI</name>
<feature type="non-terminal residue" evidence="2">
    <location>
        <position position="90"/>
    </location>
</feature>
<proteinExistence type="predicted"/>
<evidence type="ECO:0000313" key="3">
    <source>
        <dbReference type="Proteomes" id="UP000276215"/>
    </source>
</evidence>
<dbReference type="AlphaFoldDB" id="A0A3N4J796"/>
<keyword evidence="3" id="KW-1185">Reference proteome</keyword>
<organism evidence="2 3">
    <name type="scientific">Choiromyces venosus 120613-1</name>
    <dbReference type="NCBI Taxonomy" id="1336337"/>
    <lineage>
        <taxon>Eukaryota</taxon>
        <taxon>Fungi</taxon>
        <taxon>Dikarya</taxon>
        <taxon>Ascomycota</taxon>
        <taxon>Pezizomycotina</taxon>
        <taxon>Pezizomycetes</taxon>
        <taxon>Pezizales</taxon>
        <taxon>Tuberaceae</taxon>
        <taxon>Choiromyces</taxon>
    </lineage>
</organism>
<evidence type="ECO:0000256" key="1">
    <source>
        <dbReference type="SAM" id="MobiDB-lite"/>
    </source>
</evidence>
<reference evidence="2 3" key="1">
    <citation type="journal article" date="2018" name="Nat. Ecol. Evol.">
        <title>Pezizomycetes genomes reveal the molecular basis of ectomycorrhizal truffle lifestyle.</title>
        <authorList>
            <person name="Murat C."/>
            <person name="Payen T."/>
            <person name="Noel B."/>
            <person name="Kuo A."/>
            <person name="Morin E."/>
            <person name="Chen J."/>
            <person name="Kohler A."/>
            <person name="Krizsan K."/>
            <person name="Balestrini R."/>
            <person name="Da Silva C."/>
            <person name="Montanini B."/>
            <person name="Hainaut M."/>
            <person name="Levati E."/>
            <person name="Barry K.W."/>
            <person name="Belfiori B."/>
            <person name="Cichocki N."/>
            <person name="Clum A."/>
            <person name="Dockter R.B."/>
            <person name="Fauchery L."/>
            <person name="Guy J."/>
            <person name="Iotti M."/>
            <person name="Le Tacon F."/>
            <person name="Lindquist E.A."/>
            <person name="Lipzen A."/>
            <person name="Malagnac F."/>
            <person name="Mello A."/>
            <person name="Molinier V."/>
            <person name="Miyauchi S."/>
            <person name="Poulain J."/>
            <person name="Riccioni C."/>
            <person name="Rubini A."/>
            <person name="Sitrit Y."/>
            <person name="Splivallo R."/>
            <person name="Traeger S."/>
            <person name="Wang M."/>
            <person name="Zifcakova L."/>
            <person name="Wipf D."/>
            <person name="Zambonelli A."/>
            <person name="Paolocci F."/>
            <person name="Nowrousian M."/>
            <person name="Ottonello S."/>
            <person name="Baldrian P."/>
            <person name="Spatafora J.W."/>
            <person name="Henrissat B."/>
            <person name="Nagy L.G."/>
            <person name="Aury J.M."/>
            <person name="Wincker P."/>
            <person name="Grigoriev I.V."/>
            <person name="Bonfante P."/>
            <person name="Martin F.M."/>
        </authorList>
    </citation>
    <scope>NUCLEOTIDE SEQUENCE [LARGE SCALE GENOMIC DNA]</scope>
    <source>
        <strain evidence="2 3">120613-1</strain>
    </source>
</reference>
<feature type="region of interest" description="Disordered" evidence="1">
    <location>
        <begin position="1"/>
        <end position="41"/>
    </location>
</feature>
<sequence length="90" mass="9386">MSDRNYGGEDHPDLSGDTLTEFSLQKRGDIPSQKVSPFETCSTSLTPRARGVHGYGGTGLVSTKRWGSRNATAEAVKQSASGAGASTLSP</sequence>
<evidence type="ECO:0000313" key="2">
    <source>
        <dbReference type="EMBL" id="RPA94055.1"/>
    </source>
</evidence>
<dbReference type="Proteomes" id="UP000276215">
    <property type="component" value="Unassembled WGS sequence"/>
</dbReference>
<gene>
    <name evidence="2" type="ORF">L873DRAFT_1814978</name>
</gene>
<accession>A0A3N4J796</accession>
<feature type="compositionally biased region" description="Polar residues" evidence="1">
    <location>
        <begin position="78"/>
        <end position="90"/>
    </location>
</feature>
<feature type="compositionally biased region" description="Basic and acidic residues" evidence="1">
    <location>
        <begin position="1"/>
        <end position="14"/>
    </location>
</feature>
<feature type="region of interest" description="Disordered" evidence="1">
    <location>
        <begin position="66"/>
        <end position="90"/>
    </location>
</feature>